<evidence type="ECO:0000313" key="2">
    <source>
        <dbReference type="EMBL" id="MFC7604839.1"/>
    </source>
</evidence>
<dbReference type="EMBL" id="JBHTEE010000001">
    <property type="protein sequence ID" value="MFC7604839.1"/>
    <property type="molecule type" value="Genomic_DNA"/>
</dbReference>
<dbReference type="Gene3D" id="3.40.50.150">
    <property type="entry name" value="Vaccinia Virus protein VP39"/>
    <property type="match status" value="1"/>
</dbReference>
<keyword evidence="2" id="KW-0808">Transferase</keyword>
<organism evidence="2 3">
    <name type="scientific">Streptosporangium amethystogenes subsp. fukuiense</name>
    <dbReference type="NCBI Taxonomy" id="698418"/>
    <lineage>
        <taxon>Bacteria</taxon>
        <taxon>Bacillati</taxon>
        <taxon>Actinomycetota</taxon>
        <taxon>Actinomycetes</taxon>
        <taxon>Streptosporangiales</taxon>
        <taxon>Streptosporangiaceae</taxon>
        <taxon>Streptosporangium</taxon>
    </lineage>
</organism>
<name>A0ABW2TAT1_9ACTN</name>
<dbReference type="InterPro" id="IPR013216">
    <property type="entry name" value="Methyltransf_11"/>
</dbReference>
<dbReference type="PANTHER" id="PTHR43591">
    <property type="entry name" value="METHYLTRANSFERASE"/>
    <property type="match status" value="1"/>
</dbReference>
<comment type="caution">
    <text evidence="2">The sequence shown here is derived from an EMBL/GenBank/DDBJ whole genome shotgun (WGS) entry which is preliminary data.</text>
</comment>
<keyword evidence="3" id="KW-1185">Reference proteome</keyword>
<dbReference type="InterPro" id="IPR029063">
    <property type="entry name" value="SAM-dependent_MTases_sf"/>
</dbReference>
<evidence type="ECO:0000259" key="1">
    <source>
        <dbReference type="Pfam" id="PF08241"/>
    </source>
</evidence>
<protein>
    <submittedName>
        <fullName evidence="2">Class I SAM-dependent methyltransferase</fullName>
        <ecNumber evidence="2">2.1.1.-</ecNumber>
    </submittedName>
</protein>
<reference evidence="3" key="1">
    <citation type="journal article" date="2019" name="Int. J. Syst. Evol. Microbiol.">
        <title>The Global Catalogue of Microorganisms (GCM) 10K type strain sequencing project: providing services to taxonomists for standard genome sequencing and annotation.</title>
        <authorList>
            <consortium name="The Broad Institute Genomics Platform"/>
            <consortium name="The Broad Institute Genome Sequencing Center for Infectious Disease"/>
            <person name="Wu L."/>
            <person name="Ma J."/>
        </authorList>
    </citation>
    <scope>NUCLEOTIDE SEQUENCE [LARGE SCALE GENOMIC DNA]</scope>
    <source>
        <strain evidence="3">JCM 10083</strain>
    </source>
</reference>
<evidence type="ECO:0000313" key="3">
    <source>
        <dbReference type="Proteomes" id="UP001596514"/>
    </source>
</evidence>
<dbReference type="GO" id="GO:0008168">
    <property type="term" value="F:methyltransferase activity"/>
    <property type="evidence" value="ECO:0007669"/>
    <property type="project" value="UniProtKB-KW"/>
</dbReference>
<gene>
    <name evidence="2" type="ORF">ACFQVD_32505</name>
</gene>
<dbReference type="EC" id="2.1.1.-" evidence="2"/>
<sequence>MHPTVTAAGTSTSRYVFDNHGEHALDQHRCLARAYDPMTTDRLAQAGVAPGWRCLEVGAGGGSVAVWLARRVSPTGSVVATDIKPERIPTVPGLEILRHDIVRDPLPEAEFDLVHARLVLLHLPERLAVLDRLVRALKPGGVLQLDEFDITYGPALLMPDPAARRLYETFMEAKIRLMTRAGADVAWGRHAAAAMHRAGLVDIDPLPRLELWHSDSPGVHLVAHHTRHLRDQFIQEGMTDRQLADVRVLLADPGFRAGSCVIYSVQGRRPVEAR</sequence>
<dbReference type="GO" id="GO:0032259">
    <property type="term" value="P:methylation"/>
    <property type="evidence" value="ECO:0007669"/>
    <property type="project" value="UniProtKB-KW"/>
</dbReference>
<dbReference type="RefSeq" id="WP_343971505.1">
    <property type="nucleotide sequence ID" value="NZ_BAAAGK010000089.1"/>
</dbReference>
<dbReference type="SUPFAM" id="SSF53335">
    <property type="entry name" value="S-adenosyl-L-methionine-dependent methyltransferases"/>
    <property type="match status" value="1"/>
</dbReference>
<accession>A0ABW2TAT1</accession>
<feature type="domain" description="Methyltransferase type 11" evidence="1">
    <location>
        <begin position="55"/>
        <end position="143"/>
    </location>
</feature>
<proteinExistence type="predicted"/>
<dbReference type="Pfam" id="PF08241">
    <property type="entry name" value="Methyltransf_11"/>
    <property type="match status" value="1"/>
</dbReference>
<dbReference type="CDD" id="cd02440">
    <property type="entry name" value="AdoMet_MTases"/>
    <property type="match status" value="1"/>
</dbReference>
<keyword evidence="2" id="KW-0489">Methyltransferase</keyword>
<dbReference type="Proteomes" id="UP001596514">
    <property type="component" value="Unassembled WGS sequence"/>
</dbReference>